<evidence type="ECO:0000313" key="1">
    <source>
        <dbReference type="EMBL" id="TCK26857.1"/>
    </source>
</evidence>
<dbReference type="RefSeq" id="WP_132424725.1">
    <property type="nucleotide sequence ID" value="NZ_SMFZ01000001.1"/>
</dbReference>
<dbReference type="AlphaFoldDB" id="A0A4R1HVU1"/>
<evidence type="ECO:0000313" key="2">
    <source>
        <dbReference type="Proteomes" id="UP000295560"/>
    </source>
</evidence>
<accession>A0A4R1HVU1</accession>
<proteinExistence type="predicted"/>
<gene>
    <name evidence="1" type="ORF">EV378_2702</name>
</gene>
<name>A0A4R1HVU1_PSEEN</name>
<dbReference type="EMBL" id="SMFZ01000001">
    <property type="protein sequence ID" value="TCK26857.1"/>
    <property type="molecule type" value="Genomic_DNA"/>
</dbReference>
<protein>
    <submittedName>
        <fullName evidence="1">Uncharacterized protein</fullName>
    </submittedName>
</protein>
<dbReference type="OrthoDB" id="5192951at2"/>
<comment type="caution">
    <text evidence="1">The sequence shown here is derived from an EMBL/GenBank/DDBJ whole genome shotgun (WGS) entry which is preliminary data.</text>
</comment>
<dbReference type="Proteomes" id="UP000295560">
    <property type="component" value="Unassembled WGS sequence"/>
</dbReference>
<sequence length="99" mass="10214">MMRAQLDQLGRIARAVLDCPDVVSLHAGPTGRIASATATGRIVGLLFQGQCLVVGVIAERDTTNAEVTASVRRAVRPLLPGPMAVTVIVSAPRPSTAGV</sequence>
<reference evidence="1 2" key="1">
    <citation type="submission" date="2019-03" db="EMBL/GenBank/DDBJ databases">
        <title>Sequencing the genomes of 1000 actinobacteria strains.</title>
        <authorList>
            <person name="Klenk H.-P."/>
        </authorList>
    </citation>
    <scope>NUCLEOTIDE SEQUENCE [LARGE SCALE GENOMIC DNA]</scope>
    <source>
        <strain evidence="1 2">DSM 44969</strain>
    </source>
</reference>
<keyword evidence="2" id="KW-1185">Reference proteome</keyword>
<organism evidence="1 2">
    <name type="scientific">Pseudonocardia endophytica</name>
    <dbReference type="NCBI Taxonomy" id="401976"/>
    <lineage>
        <taxon>Bacteria</taxon>
        <taxon>Bacillati</taxon>
        <taxon>Actinomycetota</taxon>
        <taxon>Actinomycetes</taxon>
        <taxon>Pseudonocardiales</taxon>
        <taxon>Pseudonocardiaceae</taxon>
        <taxon>Pseudonocardia</taxon>
    </lineage>
</organism>